<feature type="region of interest" description="Disordered" evidence="1">
    <location>
        <begin position="95"/>
        <end position="121"/>
    </location>
</feature>
<dbReference type="RefSeq" id="WP_131920429.1">
    <property type="nucleotide sequence ID" value="NZ_JAOQNU010000030.1"/>
</dbReference>
<evidence type="ECO:0000313" key="2">
    <source>
        <dbReference type="EMBL" id="TCP61256.1"/>
    </source>
</evidence>
<organism evidence="2 3">
    <name type="scientific">Heliophilum fasciatum</name>
    <dbReference type="NCBI Taxonomy" id="35700"/>
    <lineage>
        <taxon>Bacteria</taxon>
        <taxon>Bacillati</taxon>
        <taxon>Bacillota</taxon>
        <taxon>Clostridia</taxon>
        <taxon>Eubacteriales</taxon>
        <taxon>Heliobacteriaceae</taxon>
        <taxon>Heliophilum</taxon>
    </lineage>
</organism>
<proteinExistence type="predicted"/>
<dbReference type="Proteomes" id="UP000294813">
    <property type="component" value="Unassembled WGS sequence"/>
</dbReference>
<dbReference type="EMBL" id="SLXT01000029">
    <property type="protein sequence ID" value="TCP61256.1"/>
    <property type="molecule type" value="Genomic_DNA"/>
</dbReference>
<dbReference type="AlphaFoldDB" id="A0A4V2SW79"/>
<sequence length="121" mass="13047">MAKIIERNGKQYLCEHDGIEWEYTGPSAPLVAPTAPGNAMVPPVALDRETLGDVAETLAFLYEQLQVMKGGEAAMPTMLTLRKIYAYLTKVGRRPAEPTKIPGTETALEAASVNTENTGPT</sequence>
<gene>
    <name evidence="2" type="ORF">EDD73_1299</name>
</gene>
<dbReference type="OrthoDB" id="9965919at2"/>
<comment type="caution">
    <text evidence="2">The sequence shown here is derived from an EMBL/GenBank/DDBJ whole genome shotgun (WGS) entry which is preliminary data.</text>
</comment>
<accession>A0A4V2SW79</accession>
<protein>
    <submittedName>
        <fullName evidence="2">Uncharacterized protein</fullName>
    </submittedName>
</protein>
<keyword evidence="3" id="KW-1185">Reference proteome</keyword>
<evidence type="ECO:0000313" key="3">
    <source>
        <dbReference type="Proteomes" id="UP000294813"/>
    </source>
</evidence>
<name>A0A4V2SW79_9FIRM</name>
<reference evidence="2 3" key="1">
    <citation type="submission" date="2019-03" db="EMBL/GenBank/DDBJ databases">
        <title>Genomic Encyclopedia of Type Strains, Phase IV (KMG-IV): sequencing the most valuable type-strain genomes for metagenomic binning, comparative biology and taxonomic classification.</title>
        <authorList>
            <person name="Goeker M."/>
        </authorList>
    </citation>
    <scope>NUCLEOTIDE SEQUENCE [LARGE SCALE GENOMIC DNA]</scope>
    <source>
        <strain evidence="2 3">DSM 11170</strain>
    </source>
</reference>
<evidence type="ECO:0000256" key="1">
    <source>
        <dbReference type="SAM" id="MobiDB-lite"/>
    </source>
</evidence>
<feature type="compositionally biased region" description="Polar residues" evidence="1">
    <location>
        <begin position="112"/>
        <end position="121"/>
    </location>
</feature>